<evidence type="ECO:0000313" key="2">
    <source>
        <dbReference type="Proteomes" id="UP001604336"/>
    </source>
</evidence>
<name>A0ABD1RTK4_9LAMI</name>
<dbReference type="AlphaFoldDB" id="A0ABD1RTK4"/>
<dbReference type="Proteomes" id="UP001604336">
    <property type="component" value="Unassembled WGS sequence"/>
</dbReference>
<evidence type="ECO:0008006" key="3">
    <source>
        <dbReference type="Google" id="ProtNLM"/>
    </source>
</evidence>
<protein>
    <recommendedName>
        <fullName evidence="3">Reverse transcriptase domain-containing protein</fullName>
    </recommendedName>
</protein>
<organism evidence="1 2">
    <name type="scientific">Abeliophyllum distichum</name>
    <dbReference type="NCBI Taxonomy" id="126358"/>
    <lineage>
        <taxon>Eukaryota</taxon>
        <taxon>Viridiplantae</taxon>
        <taxon>Streptophyta</taxon>
        <taxon>Embryophyta</taxon>
        <taxon>Tracheophyta</taxon>
        <taxon>Spermatophyta</taxon>
        <taxon>Magnoliopsida</taxon>
        <taxon>eudicotyledons</taxon>
        <taxon>Gunneridae</taxon>
        <taxon>Pentapetalae</taxon>
        <taxon>asterids</taxon>
        <taxon>lamiids</taxon>
        <taxon>Lamiales</taxon>
        <taxon>Oleaceae</taxon>
        <taxon>Forsythieae</taxon>
        <taxon>Abeliophyllum</taxon>
    </lineage>
</organism>
<sequence length="137" mass="15840">MWTPPHRRDETKYCKFHRDHGNDTKDCQQLKEEIERLIKRRHLSKFVKADKEKGKEDEYRQQPSPRAGVINIIVRGIAAGCDSNSARKNYARGNRSTSVDKNERFSQNITFNDKDLEGVTCPHDDALVIVATLQILM</sequence>
<accession>A0ABD1RTK4</accession>
<evidence type="ECO:0000313" key="1">
    <source>
        <dbReference type="EMBL" id="KAL2491747.1"/>
    </source>
</evidence>
<gene>
    <name evidence="1" type="ORF">Adt_27375</name>
</gene>
<keyword evidence="2" id="KW-1185">Reference proteome</keyword>
<dbReference type="EMBL" id="JBFOLK010000008">
    <property type="protein sequence ID" value="KAL2491747.1"/>
    <property type="molecule type" value="Genomic_DNA"/>
</dbReference>
<reference evidence="2" key="1">
    <citation type="submission" date="2024-07" db="EMBL/GenBank/DDBJ databases">
        <title>Two chromosome-level genome assemblies of Korean endemic species Abeliophyllum distichum and Forsythia ovata (Oleaceae).</title>
        <authorList>
            <person name="Jang H."/>
        </authorList>
    </citation>
    <scope>NUCLEOTIDE SEQUENCE [LARGE SCALE GENOMIC DNA]</scope>
</reference>
<proteinExistence type="predicted"/>
<comment type="caution">
    <text evidence="1">The sequence shown here is derived from an EMBL/GenBank/DDBJ whole genome shotgun (WGS) entry which is preliminary data.</text>
</comment>